<keyword evidence="8 24" id="KW-0460">Magnesium</keyword>
<keyword evidence="9" id="KW-0809">Transit peptide</keyword>
<evidence type="ECO:0000313" key="26">
    <source>
        <dbReference type="EMBL" id="KAJ8923234.1"/>
    </source>
</evidence>
<dbReference type="GO" id="GO:0016787">
    <property type="term" value="F:hydrolase activity"/>
    <property type="evidence" value="ECO:0007669"/>
    <property type="project" value="UniProtKB-KW"/>
</dbReference>
<dbReference type="InterPro" id="IPR040186">
    <property type="entry name" value="Citramalyl-CoA_lyase"/>
</dbReference>
<dbReference type="Pfam" id="PF03328">
    <property type="entry name" value="HpcH_HpaI"/>
    <property type="match status" value="1"/>
</dbReference>
<evidence type="ECO:0000256" key="4">
    <source>
        <dbReference type="ARBA" id="ARBA00012636"/>
    </source>
</evidence>
<proteinExistence type="inferred from homology"/>
<comment type="catalytic activity">
    <reaction evidence="15">
        <text>(3S)-citramalyl-CoA = pyruvate + acetyl-CoA</text>
        <dbReference type="Rhea" id="RHEA:22612"/>
        <dbReference type="ChEBI" id="CHEBI:15361"/>
        <dbReference type="ChEBI" id="CHEBI:57288"/>
        <dbReference type="ChEBI" id="CHEBI:58668"/>
        <dbReference type="EC" id="4.1.3.25"/>
    </reaction>
</comment>
<evidence type="ECO:0000256" key="15">
    <source>
        <dbReference type="ARBA" id="ARBA00051672"/>
    </source>
</evidence>
<evidence type="ECO:0000256" key="21">
    <source>
        <dbReference type="ARBA" id="ARBA00076231"/>
    </source>
</evidence>
<accession>A0AAV8W9S6</accession>
<dbReference type="SUPFAM" id="SSF51621">
    <property type="entry name" value="Phosphoenolpyruvate/pyruvate domain"/>
    <property type="match status" value="1"/>
</dbReference>
<keyword evidence="5" id="KW-0808">Transferase</keyword>
<comment type="similarity">
    <text evidence="17">Belongs to the HpcH/HpaI aldolase family. Citrate lyase beta subunit-like subfamily.</text>
</comment>
<dbReference type="InterPro" id="IPR040442">
    <property type="entry name" value="Pyrv_kinase-like_dom_sf"/>
</dbReference>
<evidence type="ECO:0000256" key="23">
    <source>
        <dbReference type="ARBA" id="ARBA00083020"/>
    </source>
</evidence>
<evidence type="ECO:0000256" key="17">
    <source>
        <dbReference type="ARBA" id="ARBA00061542"/>
    </source>
</evidence>
<dbReference type="GO" id="GO:0046872">
    <property type="term" value="F:metal ion binding"/>
    <property type="evidence" value="ECO:0007669"/>
    <property type="project" value="UniProtKB-KW"/>
</dbReference>
<evidence type="ECO:0000256" key="19">
    <source>
        <dbReference type="ARBA" id="ARBA00066840"/>
    </source>
</evidence>
<evidence type="ECO:0000256" key="2">
    <source>
        <dbReference type="ARBA" id="ARBA00004173"/>
    </source>
</evidence>
<evidence type="ECO:0000256" key="8">
    <source>
        <dbReference type="ARBA" id="ARBA00022842"/>
    </source>
</evidence>
<evidence type="ECO:0000256" key="22">
    <source>
        <dbReference type="ARBA" id="ARBA00076788"/>
    </source>
</evidence>
<comment type="caution">
    <text evidence="26">The sequence shown here is derived from an EMBL/GenBank/DDBJ whole genome shotgun (WGS) entry which is preliminary data.</text>
</comment>
<gene>
    <name evidence="26" type="ORF">NQ315_001790</name>
</gene>
<comment type="cofactor">
    <cofactor evidence="1">
        <name>Mg(2+)</name>
        <dbReference type="ChEBI" id="CHEBI:18420"/>
    </cofactor>
</comment>
<evidence type="ECO:0000256" key="16">
    <source>
        <dbReference type="ARBA" id="ARBA00055540"/>
    </source>
</evidence>
<dbReference type="GO" id="GO:0106064">
    <property type="term" value="P:regulation of cobalamin metabolic process"/>
    <property type="evidence" value="ECO:0007669"/>
    <property type="project" value="TreeGrafter"/>
</dbReference>
<evidence type="ECO:0000256" key="6">
    <source>
        <dbReference type="ARBA" id="ARBA00022723"/>
    </source>
</evidence>
<evidence type="ECO:0000256" key="14">
    <source>
        <dbReference type="ARBA" id="ARBA00051623"/>
    </source>
</evidence>
<name>A0AAV8W9S6_9CUCU</name>
<evidence type="ECO:0000256" key="7">
    <source>
        <dbReference type="ARBA" id="ARBA00022801"/>
    </source>
</evidence>
<evidence type="ECO:0000256" key="3">
    <source>
        <dbReference type="ARBA" id="ARBA00011233"/>
    </source>
</evidence>
<evidence type="ECO:0000313" key="27">
    <source>
        <dbReference type="Proteomes" id="UP001159042"/>
    </source>
</evidence>
<evidence type="ECO:0000256" key="9">
    <source>
        <dbReference type="ARBA" id="ARBA00022946"/>
    </source>
</evidence>
<dbReference type="EC" id="4.1.3.25" evidence="19"/>
<dbReference type="InterPro" id="IPR005000">
    <property type="entry name" value="Aldolase/citrate-lyase_domain"/>
</dbReference>
<keyword evidence="11" id="KW-0496">Mitochondrion</keyword>
<dbReference type="InterPro" id="IPR011206">
    <property type="entry name" value="Citrate_lyase_beta/mcl1/mcl2"/>
</dbReference>
<feature type="binding site" evidence="24">
    <location>
        <position position="189"/>
    </location>
    <ligand>
        <name>Mg(2+)</name>
        <dbReference type="ChEBI" id="CHEBI:18420"/>
    </ligand>
</feature>
<evidence type="ECO:0000256" key="13">
    <source>
        <dbReference type="ARBA" id="ARBA00047918"/>
    </source>
</evidence>
<dbReference type="PANTHER" id="PTHR11105">
    <property type="entry name" value="CITRATE LYASE SUBUNIT BETA-RELATED"/>
    <property type="match status" value="1"/>
</dbReference>
<dbReference type="GO" id="GO:0004474">
    <property type="term" value="F:malate synthase activity"/>
    <property type="evidence" value="ECO:0007669"/>
    <property type="project" value="UniProtKB-EC"/>
</dbReference>
<dbReference type="PIRSF" id="PIRSF015582">
    <property type="entry name" value="Cit_lyase_B"/>
    <property type="match status" value="1"/>
</dbReference>
<dbReference type="GO" id="GO:0047777">
    <property type="term" value="F:(S)-citramalyl-CoA lyase activity"/>
    <property type="evidence" value="ECO:0007669"/>
    <property type="project" value="UniProtKB-EC"/>
</dbReference>
<dbReference type="PANTHER" id="PTHR11105:SF0">
    <property type="entry name" value="CITRAMALYL-COA LYASE, MITOCHONDRIAL"/>
    <property type="match status" value="1"/>
</dbReference>
<evidence type="ECO:0000256" key="18">
    <source>
        <dbReference type="ARBA" id="ARBA00066460"/>
    </source>
</evidence>
<dbReference type="EC" id="2.3.3.9" evidence="4"/>
<comment type="catalytic activity">
    <reaction evidence="14">
        <text>propanoyl-CoA + glyoxylate + H2O = 3-methylmalate + CoA + H(+)</text>
        <dbReference type="Rhea" id="RHEA:47628"/>
        <dbReference type="ChEBI" id="CHEBI:15377"/>
        <dbReference type="ChEBI" id="CHEBI:15378"/>
        <dbReference type="ChEBI" id="CHEBI:36655"/>
        <dbReference type="ChEBI" id="CHEBI:57287"/>
        <dbReference type="ChEBI" id="CHEBI:57392"/>
        <dbReference type="ChEBI" id="CHEBI:87810"/>
    </reaction>
</comment>
<evidence type="ECO:0000256" key="1">
    <source>
        <dbReference type="ARBA" id="ARBA00001946"/>
    </source>
</evidence>
<dbReference type="EC" id="3.1.2.30" evidence="18"/>
<evidence type="ECO:0000256" key="11">
    <source>
        <dbReference type="ARBA" id="ARBA00023128"/>
    </source>
</evidence>
<evidence type="ECO:0000256" key="24">
    <source>
        <dbReference type="PIRSR" id="PIRSR015582-2"/>
    </source>
</evidence>
<dbReference type="Gene3D" id="3.20.20.60">
    <property type="entry name" value="Phosphoenolpyruvate-binding domains"/>
    <property type="match status" value="1"/>
</dbReference>
<comment type="catalytic activity">
    <reaction evidence="13">
        <text>glyoxylate + acetyl-CoA + H2O = (S)-malate + CoA + H(+)</text>
        <dbReference type="Rhea" id="RHEA:18181"/>
        <dbReference type="ChEBI" id="CHEBI:15377"/>
        <dbReference type="ChEBI" id="CHEBI:15378"/>
        <dbReference type="ChEBI" id="CHEBI:15589"/>
        <dbReference type="ChEBI" id="CHEBI:36655"/>
        <dbReference type="ChEBI" id="CHEBI:57287"/>
        <dbReference type="ChEBI" id="CHEBI:57288"/>
        <dbReference type="EC" id="2.3.3.9"/>
    </reaction>
</comment>
<sequence>MFRSVSLRFLRKKIPTKGKIAVRNYTPRRALLYVPGDDKRKIHKAFGLDVDCIALDCEDGVAANQKAQARTTIREFLDIGKPKRTKAFDLGVRVNSIDSGLCHEDLVSCLTGRYLPDTVLLPKVESSEHLLWFADEISHLIRREDHINLIIYIESALAFVNLFDICRTVRQLSKRFSFEPVALVIGSDDLLANLGAMRTEDSKEILYARQKLVLAAKAYELQAIDMVYIKYKDLDGLKQQCEEGMRMGYTGKQVIHPGQVPVVQEAFLPTKAQLEWAEGLLQSFKEHQKTGKGAFSYKGSMIDMPTMKQAENIVKLGKLGK</sequence>
<keyword evidence="12" id="KW-0456">Lyase</keyword>
<organism evidence="26 27">
    <name type="scientific">Exocentrus adspersus</name>
    <dbReference type="NCBI Taxonomy" id="1586481"/>
    <lineage>
        <taxon>Eukaryota</taxon>
        <taxon>Metazoa</taxon>
        <taxon>Ecdysozoa</taxon>
        <taxon>Arthropoda</taxon>
        <taxon>Hexapoda</taxon>
        <taxon>Insecta</taxon>
        <taxon>Pterygota</taxon>
        <taxon>Neoptera</taxon>
        <taxon>Endopterygota</taxon>
        <taxon>Coleoptera</taxon>
        <taxon>Polyphaga</taxon>
        <taxon>Cucujiformia</taxon>
        <taxon>Chrysomeloidea</taxon>
        <taxon>Cerambycidae</taxon>
        <taxon>Lamiinae</taxon>
        <taxon>Acanthocinini</taxon>
        <taxon>Exocentrus</taxon>
    </lineage>
</organism>
<keyword evidence="27" id="KW-1185">Reference proteome</keyword>
<evidence type="ECO:0000256" key="20">
    <source>
        <dbReference type="ARBA" id="ARBA00072098"/>
    </source>
</evidence>
<dbReference type="EMBL" id="JANEYG010000005">
    <property type="protein sequence ID" value="KAJ8923234.1"/>
    <property type="molecule type" value="Genomic_DNA"/>
</dbReference>
<dbReference type="InterPro" id="IPR015813">
    <property type="entry name" value="Pyrv/PenolPyrv_kinase-like_dom"/>
</dbReference>
<evidence type="ECO:0000256" key="5">
    <source>
        <dbReference type="ARBA" id="ARBA00022679"/>
    </source>
</evidence>
<dbReference type="GO" id="GO:0005739">
    <property type="term" value="C:mitochondrion"/>
    <property type="evidence" value="ECO:0007669"/>
    <property type="project" value="UniProtKB-SubCell"/>
</dbReference>
<protein>
    <recommendedName>
        <fullName evidence="20">Citramalyl-CoA lyase, mitochondrial</fullName>
        <ecNumber evidence="4">2.3.3.9</ecNumber>
        <ecNumber evidence="18">3.1.2.30</ecNumber>
        <ecNumber evidence="19">4.1.3.25</ecNumber>
    </recommendedName>
    <alternativeName>
        <fullName evidence="22">(3S)-malyl-CoA thioesterase</fullName>
    </alternativeName>
    <alternativeName>
        <fullName evidence="23">Beta-methylmalate synthase</fullName>
    </alternativeName>
    <alternativeName>
        <fullName evidence="21">Malate synthase</fullName>
    </alternativeName>
</protein>
<dbReference type="FunFam" id="3.20.20.60:FF:000014">
    <property type="entry name" value="Citrate lyase subunit beta-like protein"/>
    <property type="match status" value="1"/>
</dbReference>
<keyword evidence="7" id="KW-0378">Hydrolase</keyword>
<feature type="domain" description="HpcH/HpaI aldolase/citrate lyase" evidence="25">
    <location>
        <begin position="29"/>
        <end position="257"/>
    </location>
</feature>
<keyword evidence="10" id="KW-0007">Acetylation</keyword>
<evidence type="ECO:0000256" key="12">
    <source>
        <dbReference type="ARBA" id="ARBA00023239"/>
    </source>
</evidence>
<evidence type="ECO:0000256" key="10">
    <source>
        <dbReference type="ARBA" id="ARBA00022990"/>
    </source>
</evidence>
<comment type="function">
    <text evidence="16">Mitochondrial citramalyl-CoA lyase indirectly involved in the vitamin B12 metabolism. Converts citramalyl-CoA into acetyl-CoA and pyruvate in the C5-dicarboxylate catabolism pathway. The C5-dicarboxylate catabolism pathway is required to detoxify itaconate, a vitamin B12-poisoning metabolite. Also acts as a malate synthase in vitro, converting glyoxylate and acetyl-CoA to malate. Also displays malyl-CoA thioesterase activity. Also acts as a beta-methylmalate synthase in vitro, by mediating conversion of glyoxylate and propionyl-CoA to beta-methylmalate. Also has very weak citramalate synthase activity in vitro.</text>
</comment>
<reference evidence="26 27" key="1">
    <citation type="journal article" date="2023" name="Insect Mol. Biol.">
        <title>Genome sequencing provides insights into the evolution of gene families encoding plant cell wall-degrading enzymes in longhorned beetles.</title>
        <authorList>
            <person name="Shin N.R."/>
            <person name="Okamura Y."/>
            <person name="Kirsch R."/>
            <person name="Pauchet Y."/>
        </authorList>
    </citation>
    <scope>NUCLEOTIDE SEQUENCE [LARGE SCALE GENOMIC DNA]</scope>
    <source>
        <strain evidence="26">EAD_L_NR</strain>
    </source>
</reference>
<dbReference type="Proteomes" id="UP001159042">
    <property type="component" value="Unassembled WGS sequence"/>
</dbReference>
<comment type="subunit">
    <text evidence="3">Homotrimer.</text>
</comment>
<comment type="subcellular location">
    <subcellularLocation>
        <location evidence="2">Mitochondrion</location>
    </subcellularLocation>
</comment>
<evidence type="ECO:0000259" key="25">
    <source>
        <dbReference type="Pfam" id="PF03328"/>
    </source>
</evidence>
<dbReference type="AlphaFoldDB" id="A0AAV8W9S6"/>
<keyword evidence="6 24" id="KW-0479">Metal-binding</keyword>